<protein>
    <submittedName>
        <fullName evidence="9">Sodium:solute symporter</fullName>
    </submittedName>
</protein>
<comment type="similarity">
    <text evidence="2 7">Belongs to the sodium:solute symporter (SSF) (TC 2.A.21) family.</text>
</comment>
<sequence>MGIEFNPNLLWYVIGYGVFMIILGIFYSKKVSTSDDFILAGKSLGPIVLMGTLLATWVGSGTVTGGPNSLAFSYGLWPAVGYVLPSLIGIIVLMLIASKIRNYGKYTISEILEVKYGKFASIAAAIIIILAYVGIVSYQFKGIGFILHVSTGVSVETGTIIGAVIIIFLATIGGLMSVAPTDAFSAFLILIGLIVAVPLVISVGGGWNEITAAVPSEHMNLLGSLTPLQFLGFYIPVLFLLLGDQNMYQRISASKSDRTTKIGTIGWIFGMLISTPIVAIIAFSARAIFPDIDPGMALIATTLVIPTVIGGLLIAAVTAFIVTTGNSYLLSASTNVTYDIYGKYINRNATDKQKLIFTKILIPVLGLIAFLLTTFFPSILAIQMYSYTVYGAGITPALLAVFIWPSVTKQAGIASMILGVISTLAWEFMGNPFGVNSALISIPIAILTLIIVTIASRNNVQPTTN</sequence>
<feature type="transmembrane region" description="Helical" evidence="8">
    <location>
        <begin position="411"/>
        <end position="429"/>
    </location>
</feature>
<evidence type="ECO:0000256" key="5">
    <source>
        <dbReference type="ARBA" id="ARBA00022989"/>
    </source>
</evidence>
<keyword evidence="6 8" id="KW-0472">Membrane</keyword>
<dbReference type="Gene3D" id="1.20.1730.10">
    <property type="entry name" value="Sodium/glucose cotransporter"/>
    <property type="match status" value="1"/>
</dbReference>
<dbReference type="PROSITE" id="PS50283">
    <property type="entry name" value="NA_SOLUT_SYMP_3"/>
    <property type="match status" value="1"/>
</dbReference>
<evidence type="ECO:0000256" key="1">
    <source>
        <dbReference type="ARBA" id="ARBA00004141"/>
    </source>
</evidence>
<keyword evidence="3" id="KW-0813">Transport</keyword>
<dbReference type="InterPro" id="IPR050277">
    <property type="entry name" value="Sodium:Solute_Symporter"/>
</dbReference>
<feature type="transmembrane region" description="Helical" evidence="8">
    <location>
        <begin position="160"/>
        <end position="179"/>
    </location>
</feature>
<evidence type="ECO:0000256" key="6">
    <source>
        <dbReference type="ARBA" id="ARBA00023136"/>
    </source>
</evidence>
<evidence type="ECO:0000256" key="3">
    <source>
        <dbReference type="ARBA" id="ARBA00022448"/>
    </source>
</evidence>
<dbReference type="InterPro" id="IPR001734">
    <property type="entry name" value="Na/solute_symporter"/>
</dbReference>
<feature type="transmembrane region" description="Helical" evidence="8">
    <location>
        <begin position="119"/>
        <end position="140"/>
    </location>
</feature>
<evidence type="ECO:0000256" key="8">
    <source>
        <dbReference type="SAM" id="Phobius"/>
    </source>
</evidence>
<keyword evidence="10" id="KW-1185">Reference proteome</keyword>
<evidence type="ECO:0000256" key="4">
    <source>
        <dbReference type="ARBA" id="ARBA00022692"/>
    </source>
</evidence>
<feature type="transmembrane region" description="Helical" evidence="8">
    <location>
        <begin position="295"/>
        <end position="322"/>
    </location>
</feature>
<dbReference type="CDD" id="cd10322">
    <property type="entry name" value="SLC5sbd"/>
    <property type="match status" value="1"/>
</dbReference>
<evidence type="ECO:0000313" key="9">
    <source>
        <dbReference type="EMBL" id="MFC5604361.1"/>
    </source>
</evidence>
<dbReference type="RefSeq" id="WP_381446036.1">
    <property type="nucleotide sequence ID" value="NZ_JBHSNP010000027.1"/>
</dbReference>
<keyword evidence="5 8" id="KW-1133">Transmembrane helix</keyword>
<organism evidence="9 10">
    <name type="scientific">Sporosarcina koreensis</name>
    <dbReference type="NCBI Taxonomy" id="334735"/>
    <lineage>
        <taxon>Bacteria</taxon>
        <taxon>Bacillati</taxon>
        <taxon>Bacillota</taxon>
        <taxon>Bacilli</taxon>
        <taxon>Bacillales</taxon>
        <taxon>Caryophanaceae</taxon>
        <taxon>Sporosarcina</taxon>
    </lineage>
</organism>
<proteinExistence type="inferred from homology"/>
<feature type="transmembrane region" description="Helical" evidence="8">
    <location>
        <begin position="219"/>
        <end position="243"/>
    </location>
</feature>
<evidence type="ECO:0000256" key="7">
    <source>
        <dbReference type="RuleBase" id="RU362091"/>
    </source>
</evidence>
<dbReference type="EMBL" id="JBHSNP010000027">
    <property type="protein sequence ID" value="MFC5604361.1"/>
    <property type="molecule type" value="Genomic_DNA"/>
</dbReference>
<feature type="transmembrane region" description="Helical" evidence="8">
    <location>
        <begin position="264"/>
        <end position="289"/>
    </location>
</feature>
<feature type="transmembrane region" description="Helical" evidence="8">
    <location>
        <begin position="39"/>
        <end position="59"/>
    </location>
</feature>
<gene>
    <name evidence="9" type="ORF">ACFPTP_14110</name>
</gene>
<comment type="caution">
    <text evidence="9">The sequence shown here is derived from an EMBL/GenBank/DDBJ whole genome shotgun (WGS) entry which is preliminary data.</text>
</comment>
<name>A0ABW0TZ94_9BACL</name>
<feature type="transmembrane region" description="Helical" evidence="8">
    <location>
        <begin position="79"/>
        <end position="98"/>
    </location>
</feature>
<evidence type="ECO:0000313" key="10">
    <source>
        <dbReference type="Proteomes" id="UP001596071"/>
    </source>
</evidence>
<accession>A0ABW0TZ94</accession>
<keyword evidence="4 8" id="KW-0812">Transmembrane</keyword>
<comment type="subcellular location">
    <subcellularLocation>
        <location evidence="1">Membrane</location>
        <topology evidence="1">Multi-pass membrane protein</topology>
    </subcellularLocation>
</comment>
<feature type="transmembrane region" description="Helical" evidence="8">
    <location>
        <begin position="360"/>
        <end position="381"/>
    </location>
</feature>
<evidence type="ECO:0000256" key="2">
    <source>
        <dbReference type="ARBA" id="ARBA00006434"/>
    </source>
</evidence>
<feature type="transmembrane region" description="Helical" evidence="8">
    <location>
        <begin position="387"/>
        <end position="404"/>
    </location>
</feature>
<feature type="transmembrane region" description="Helical" evidence="8">
    <location>
        <begin position="435"/>
        <end position="455"/>
    </location>
</feature>
<dbReference type="Pfam" id="PF00474">
    <property type="entry name" value="SSF"/>
    <property type="match status" value="1"/>
</dbReference>
<feature type="transmembrane region" description="Helical" evidence="8">
    <location>
        <begin position="186"/>
        <end position="207"/>
    </location>
</feature>
<dbReference type="InterPro" id="IPR038377">
    <property type="entry name" value="Na/Glc_symporter_sf"/>
</dbReference>
<feature type="transmembrane region" description="Helical" evidence="8">
    <location>
        <begin position="6"/>
        <end position="27"/>
    </location>
</feature>
<reference evidence="10" key="1">
    <citation type="journal article" date="2019" name="Int. J. Syst. Evol. Microbiol.">
        <title>The Global Catalogue of Microorganisms (GCM) 10K type strain sequencing project: providing services to taxonomists for standard genome sequencing and annotation.</title>
        <authorList>
            <consortium name="The Broad Institute Genomics Platform"/>
            <consortium name="The Broad Institute Genome Sequencing Center for Infectious Disease"/>
            <person name="Wu L."/>
            <person name="Ma J."/>
        </authorList>
    </citation>
    <scope>NUCLEOTIDE SEQUENCE [LARGE SCALE GENOMIC DNA]</scope>
    <source>
        <strain evidence="10">KACC 11299</strain>
    </source>
</reference>
<dbReference type="Proteomes" id="UP001596071">
    <property type="component" value="Unassembled WGS sequence"/>
</dbReference>
<dbReference type="PANTHER" id="PTHR48086:SF7">
    <property type="entry name" value="SODIUM-SOLUTE SYMPORTER-RELATED"/>
    <property type="match status" value="1"/>
</dbReference>
<dbReference type="PANTHER" id="PTHR48086">
    <property type="entry name" value="SODIUM/PROLINE SYMPORTER-RELATED"/>
    <property type="match status" value="1"/>
</dbReference>